<proteinExistence type="predicted"/>
<organism evidence="1 2">
    <name type="scientific">Streptomyces antimycoticus</name>
    <dbReference type="NCBI Taxonomy" id="68175"/>
    <lineage>
        <taxon>Bacteria</taxon>
        <taxon>Bacillati</taxon>
        <taxon>Actinomycetota</taxon>
        <taxon>Actinomycetes</taxon>
        <taxon>Kitasatosporales</taxon>
        <taxon>Streptomycetaceae</taxon>
        <taxon>Streptomyces</taxon>
        <taxon>Streptomyces violaceusniger group</taxon>
    </lineage>
</organism>
<sequence>MYAVRSSCAFRYPSVSRASLADGPARPREMGAAVLHRYGRRTDQPEVSAPVRALRGGADAAIPETGGRGCSAPPGSLALHLLAGGNVALADGGGRAVVSPSAGRGLILGWNAGAFTASVETIPLTDPAFTRVWGPAIHRLVLTARRPATEGEYTLTVRPNSRRV</sequence>
<evidence type="ECO:0000313" key="2">
    <source>
        <dbReference type="Proteomes" id="UP000299290"/>
    </source>
</evidence>
<dbReference type="AlphaFoldDB" id="A0A4D4KKJ8"/>
<gene>
    <name evidence="1" type="ORF">SANT12839_081820</name>
</gene>
<keyword evidence="2" id="KW-1185">Reference proteome</keyword>
<name>A0A4D4KKJ8_9ACTN</name>
<evidence type="ECO:0000313" key="1">
    <source>
        <dbReference type="EMBL" id="GDY47300.1"/>
    </source>
</evidence>
<protein>
    <submittedName>
        <fullName evidence="1">Uncharacterized protein</fullName>
    </submittedName>
</protein>
<reference evidence="1 2" key="1">
    <citation type="journal article" date="2020" name="Int. J. Syst. Evol. Microbiol.">
        <title>Reclassification of Streptomyces castelarensis and Streptomyces sporoclivatus as later heterotypic synonyms of Streptomyces antimycoticus.</title>
        <authorList>
            <person name="Komaki H."/>
            <person name="Tamura T."/>
        </authorList>
    </citation>
    <scope>NUCLEOTIDE SEQUENCE [LARGE SCALE GENOMIC DNA]</scope>
    <source>
        <strain evidence="1 2">NBRC 12839</strain>
    </source>
</reference>
<accession>A0A4D4KKJ8</accession>
<comment type="caution">
    <text evidence="1">The sequence shown here is derived from an EMBL/GenBank/DDBJ whole genome shotgun (WGS) entry which is preliminary data.</text>
</comment>
<dbReference type="Proteomes" id="UP000299290">
    <property type="component" value="Unassembled WGS sequence"/>
</dbReference>
<dbReference type="EMBL" id="BJHV01000001">
    <property type="protein sequence ID" value="GDY47300.1"/>
    <property type="molecule type" value="Genomic_DNA"/>
</dbReference>